<dbReference type="PANTHER" id="PTHR38075:SF1">
    <property type="entry name" value="DUF4139 DOMAIN-CONTAINING PROTEIN"/>
    <property type="match status" value="1"/>
</dbReference>
<dbReference type="EMBL" id="BARS01054156">
    <property type="protein sequence ID" value="GAG46129.1"/>
    <property type="molecule type" value="Genomic_DNA"/>
</dbReference>
<evidence type="ECO:0000313" key="1">
    <source>
        <dbReference type="EMBL" id="GAG46129.1"/>
    </source>
</evidence>
<protein>
    <submittedName>
        <fullName evidence="1">Uncharacterized protein</fullName>
    </submittedName>
</protein>
<feature type="non-terminal residue" evidence="1">
    <location>
        <position position="1"/>
    </location>
</feature>
<gene>
    <name evidence="1" type="ORF">S01H1_80229</name>
</gene>
<dbReference type="PANTHER" id="PTHR38075">
    <property type="entry name" value="DUF4139 DOMAIN-CONTAINING PROTEIN"/>
    <property type="match status" value="1"/>
</dbReference>
<feature type="non-terminal residue" evidence="1">
    <location>
        <position position="221"/>
    </location>
</feature>
<name>X0XSG6_9ZZZZ</name>
<accession>X0XSG6</accession>
<sequence>RLKGYVRVTNNSGEDYENAQTRLIVGKVHILDQIAELARRQYPYGRPGEVMPIRQLRSRRNELLEEAERKLGGAFYTPGVSVKPKEIKKEGLSEYFLYTIEGTETIPTGWSKRLLSFDVDEVPVVNLYKYEQQRYGNSVVRFLSFKNDKEHKLGETPIPGGMLKVYRGVDDEEHLSYTGQSSFKYIPVDEDVELNLGPVANVVVEPTLMDYSTANYSFDRR</sequence>
<organism evidence="1">
    <name type="scientific">marine sediment metagenome</name>
    <dbReference type="NCBI Taxonomy" id="412755"/>
    <lineage>
        <taxon>unclassified sequences</taxon>
        <taxon>metagenomes</taxon>
        <taxon>ecological metagenomes</taxon>
    </lineage>
</organism>
<proteinExistence type="predicted"/>
<reference evidence="1" key="1">
    <citation type="journal article" date="2014" name="Front. Microbiol.">
        <title>High frequency of phylogenetically diverse reductive dehalogenase-homologous genes in deep subseafloor sedimentary metagenomes.</title>
        <authorList>
            <person name="Kawai M."/>
            <person name="Futagami T."/>
            <person name="Toyoda A."/>
            <person name="Takaki Y."/>
            <person name="Nishi S."/>
            <person name="Hori S."/>
            <person name="Arai W."/>
            <person name="Tsubouchi T."/>
            <person name="Morono Y."/>
            <person name="Uchiyama I."/>
            <person name="Ito T."/>
            <person name="Fujiyama A."/>
            <person name="Inagaki F."/>
            <person name="Takami H."/>
        </authorList>
    </citation>
    <scope>NUCLEOTIDE SEQUENCE</scope>
    <source>
        <strain evidence="1">Expedition CK06-06</strain>
    </source>
</reference>
<comment type="caution">
    <text evidence="1">The sequence shown here is derived from an EMBL/GenBank/DDBJ whole genome shotgun (WGS) entry which is preliminary data.</text>
</comment>
<dbReference type="AlphaFoldDB" id="X0XSG6"/>